<dbReference type="GO" id="GO:0006511">
    <property type="term" value="P:ubiquitin-dependent protein catabolic process"/>
    <property type="evidence" value="ECO:0007669"/>
    <property type="project" value="InterPro"/>
</dbReference>
<dbReference type="InterPro" id="IPR055417">
    <property type="entry name" value="UFD1_N1"/>
</dbReference>
<dbReference type="GO" id="GO:0031593">
    <property type="term" value="F:polyubiquitin modification-dependent protein binding"/>
    <property type="evidence" value="ECO:0007669"/>
    <property type="project" value="TreeGrafter"/>
</dbReference>
<feature type="compositionally biased region" description="Low complexity" evidence="4">
    <location>
        <begin position="215"/>
        <end position="233"/>
    </location>
</feature>
<dbReference type="AlphaFoldDB" id="A0AAI9WXJ6"/>
<feature type="compositionally biased region" description="Basic and acidic residues" evidence="4">
    <location>
        <begin position="320"/>
        <end position="330"/>
    </location>
</feature>
<dbReference type="PANTHER" id="PTHR12555:SF13">
    <property type="entry name" value="UBIQUITIN RECOGNITION FACTOR IN ER-ASSOCIATED DEGRADATION PROTEIN 1"/>
    <property type="match status" value="1"/>
</dbReference>
<dbReference type="PANTHER" id="PTHR12555">
    <property type="entry name" value="UBIQUITIN FUSION DEGRADATON PROTEIN 1"/>
    <property type="match status" value="1"/>
</dbReference>
<organism evidence="7 8">
    <name type="scientific">Candida oxycetoniae</name>
    <dbReference type="NCBI Taxonomy" id="497107"/>
    <lineage>
        <taxon>Eukaryota</taxon>
        <taxon>Fungi</taxon>
        <taxon>Dikarya</taxon>
        <taxon>Ascomycota</taxon>
        <taxon>Saccharomycotina</taxon>
        <taxon>Pichiomycetes</taxon>
        <taxon>Debaryomycetaceae</taxon>
        <taxon>Candida/Lodderomyces clade</taxon>
        <taxon>Candida</taxon>
    </lineage>
</organism>
<accession>A0AAI9WXJ6</accession>
<dbReference type="EMBL" id="JAHUZD010000103">
    <property type="protein sequence ID" value="KAI3404381.1"/>
    <property type="molecule type" value="Genomic_DNA"/>
</dbReference>
<protein>
    <recommendedName>
        <fullName evidence="3">Ubiquitin fusion degradation protein 1</fullName>
    </recommendedName>
</protein>
<dbReference type="InterPro" id="IPR042299">
    <property type="entry name" value="Ufd1-like_Nn"/>
</dbReference>
<name>A0AAI9WXJ6_9ASCO</name>
<dbReference type="Proteomes" id="UP001202479">
    <property type="component" value="Unassembled WGS sequence"/>
</dbReference>
<dbReference type="GO" id="GO:0032182">
    <property type="term" value="F:ubiquitin-like protein binding"/>
    <property type="evidence" value="ECO:0007669"/>
    <property type="project" value="UniProtKB-ARBA"/>
</dbReference>
<dbReference type="Gene3D" id="3.10.330.10">
    <property type="match status" value="1"/>
</dbReference>
<gene>
    <name evidence="7" type="ORF">KGF56_002778</name>
</gene>
<dbReference type="Gene3D" id="2.40.40.50">
    <property type="entry name" value="Ubiquitin fusion degradation protein UFD1, N-terminal domain"/>
    <property type="match status" value="1"/>
</dbReference>
<evidence type="ECO:0000256" key="2">
    <source>
        <dbReference type="ARBA" id="ARBA00022786"/>
    </source>
</evidence>
<evidence type="ECO:0000256" key="1">
    <source>
        <dbReference type="ARBA" id="ARBA00006043"/>
    </source>
</evidence>
<dbReference type="GO" id="GO:0036503">
    <property type="term" value="P:ERAD pathway"/>
    <property type="evidence" value="ECO:0007669"/>
    <property type="project" value="TreeGrafter"/>
</dbReference>
<proteinExistence type="inferred from homology"/>
<keyword evidence="8" id="KW-1185">Reference proteome</keyword>
<reference evidence="7" key="1">
    <citation type="journal article" date="2022" name="DNA Res.">
        <title>Genome analysis of five recently described species of the CUG-Ser clade uncovers Candida theae as a new hybrid lineage with pathogenic potential in the Candida parapsilosis species complex.</title>
        <authorList>
            <person name="Mixao V."/>
            <person name="Del Olmo V."/>
            <person name="Hegedusova E."/>
            <person name="Saus E."/>
            <person name="Pryszcz L."/>
            <person name="Cillingova A."/>
            <person name="Nosek J."/>
            <person name="Gabaldon T."/>
        </authorList>
    </citation>
    <scope>NUCLEOTIDE SEQUENCE</scope>
    <source>
        <strain evidence="7">CBS 10844</strain>
    </source>
</reference>
<evidence type="ECO:0000259" key="5">
    <source>
        <dbReference type="Pfam" id="PF03152"/>
    </source>
</evidence>
<feature type="region of interest" description="Disordered" evidence="4">
    <location>
        <begin position="207"/>
        <end position="233"/>
    </location>
</feature>
<sequence>MFSNFGSSMFGGGIPSFGMPMNNKFEEYFRCYPIAMMSDMIRKDDANYGGKIFLPPSALNKLTMLHIRYPMLFELTNEQGNLTTHSGVLEFTSEEGRCYIPQWMMNTLQLQPGGLIKISNCDLPLGKFVKIEPQSVDFLDITDPKAVLENVLRKFSTLSVNDVIEVNYNDSIYGIKVLEVKPDSTNRGICVVETDLETDFAPPVGYVEPEFTPKSTTSSSQQQQQQSINSTSVNQGAGAATMAKSINYAQIVSDAVNGGSKFSGSGQKLSGKKIENDRSSKVYKVDDLDLNAPPVPLTLPESQLFFGFPVVLPTQEEINDETKEQAKREQVFIGSGQSLRQSKKRKDKNTNHLSLKNHERSPDVIEID</sequence>
<feature type="domain" description="Ubiquitin fusion degradation protein UFD1 N-terminal subdomain 2" evidence="6">
    <location>
        <begin position="126"/>
        <end position="203"/>
    </location>
</feature>
<feature type="domain" description="Ubiquitin fusion degradation protein UFD1 N-terminal subdomain 1" evidence="5">
    <location>
        <begin position="25"/>
        <end position="124"/>
    </location>
</feature>
<dbReference type="Pfam" id="PF03152">
    <property type="entry name" value="UFD1_N1"/>
    <property type="match status" value="1"/>
</dbReference>
<feature type="region of interest" description="Disordered" evidence="4">
    <location>
        <begin position="320"/>
        <end position="368"/>
    </location>
</feature>
<dbReference type="RefSeq" id="XP_049180126.1">
    <property type="nucleotide sequence ID" value="XM_049324043.1"/>
</dbReference>
<feature type="compositionally biased region" description="Basic and acidic residues" evidence="4">
    <location>
        <begin position="356"/>
        <end position="368"/>
    </location>
</feature>
<evidence type="ECO:0000256" key="4">
    <source>
        <dbReference type="SAM" id="MobiDB-lite"/>
    </source>
</evidence>
<comment type="caution">
    <text evidence="7">The sequence shown here is derived from an EMBL/GenBank/DDBJ whole genome shotgun (WGS) entry which is preliminary data.</text>
</comment>
<evidence type="ECO:0000313" key="8">
    <source>
        <dbReference type="Proteomes" id="UP001202479"/>
    </source>
</evidence>
<evidence type="ECO:0000313" key="7">
    <source>
        <dbReference type="EMBL" id="KAI3404381.1"/>
    </source>
</evidence>
<evidence type="ECO:0000259" key="6">
    <source>
        <dbReference type="Pfam" id="PF24842"/>
    </source>
</evidence>
<dbReference type="Pfam" id="PF24842">
    <property type="entry name" value="UFD1_N2"/>
    <property type="match status" value="1"/>
</dbReference>
<dbReference type="InterPro" id="IPR055418">
    <property type="entry name" value="UFD1_N2"/>
</dbReference>
<dbReference type="FunFam" id="2.40.40.50:FF:000001">
    <property type="entry name" value="Ubiquitin fusion degradation protein 1 homolog"/>
    <property type="match status" value="1"/>
</dbReference>
<dbReference type="InterPro" id="IPR004854">
    <property type="entry name" value="Ufd1-like"/>
</dbReference>
<evidence type="ECO:0000256" key="3">
    <source>
        <dbReference type="ARBA" id="ARBA00074895"/>
    </source>
</evidence>
<dbReference type="GO" id="GO:0034098">
    <property type="term" value="C:VCP-NPL4-UFD1 AAA ATPase complex"/>
    <property type="evidence" value="ECO:0007669"/>
    <property type="project" value="TreeGrafter"/>
</dbReference>
<comment type="similarity">
    <text evidence="1">Belongs to the UFD1 family.</text>
</comment>
<keyword evidence="2" id="KW-0833">Ubl conjugation pathway</keyword>
<dbReference type="GeneID" id="73380395"/>